<name>A0ABQ8CB35_BRANA</name>
<sequence length="82" mass="9488">MQGARSPAAEELHTYLTTILLPSLSTIDDTYVWEIDGNELQNVSTSETLSMVRNRALEQRWTQNIWFKGHIPRHAFTAWNVE</sequence>
<comment type="caution">
    <text evidence="1">The sequence shown here is derived from an EMBL/GenBank/DDBJ whole genome shotgun (WGS) entry which is preliminary data.</text>
</comment>
<dbReference type="EMBL" id="JAGKQM010000008">
    <property type="protein sequence ID" value="KAH0914289.1"/>
    <property type="molecule type" value="Genomic_DNA"/>
</dbReference>
<protein>
    <submittedName>
        <fullName evidence="1">Uncharacterized protein</fullName>
    </submittedName>
</protein>
<proteinExistence type="predicted"/>
<reference evidence="1 2" key="1">
    <citation type="submission" date="2021-05" db="EMBL/GenBank/DDBJ databases">
        <title>Genome Assembly of Synthetic Allotetraploid Brassica napus Reveals Homoeologous Exchanges between Subgenomes.</title>
        <authorList>
            <person name="Davis J.T."/>
        </authorList>
    </citation>
    <scope>NUCLEOTIDE SEQUENCE [LARGE SCALE GENOMIC DNA]</scope>
    <source>
        <strain evidence="2">cv. Da-Ae</strain>
        <tissue evidence="1">Seedling</tissue>
    </source>
</reference>
<gene>
    <name evidence="1" type="ORF">HID58_028735</name>
</gene>
<evidence type="ECO:0000313" key="1">
    <source>
        <dbReference type="EMBL" id="KAH0914289.1"/>
    </source>
</evidence>
<accession>A0ABQ8CB35</accession>
<dbReference type="Proteomes" id="UP000824890">
    <property type="component" value="Unassembled WGS sequence"/>
</dbReference>
<evidence type="ECO:0000313" key="2">
    <source>
        <dbReference type="Proteomes" id="UP000824890"/>
    </source>
</evidence>
<keyword evidence="2" id="KW-1185">Reference proteome</keyword>
<organism evidence="1 2">
    <name type="scientific">Brassica napus</name>
    <name type="common">Rape</name>
    <dbReference type="NCBI Taxonomy" id="3708"/>
    <lineage>
        <taxon>Eukaryota</taxon>
        <taxon>Viridiplantae</taxon>
        <taxon>Streptophyta</taxon>
        <taxon>Embryophyta</taxon>
        <taxon>Tracheophyta</taxon>
        <taxon>Spermatophyta</taxon>
        <taxon>Magnoliopsida</taxon>
        <taxon>eudicotyledons</taxon>
        <taxon>Gunneridae</taxon>
        <taxon>Pentapetalae</taxon>
        <taxon>rosids</taxon>
        <taxon>malvids</taxon>
        <taxon>Brassicales</taxon>
        <taxon>Brassicaceae</taxon>
        <taxon>Brassiceae</taxon>
        <taxon>Brassica</taxon>
    </lineage>
</organism>